<proteinExistence type="predicted"/>
<dbReference type="EMBL" id="GBRH01177699">
    <property type="protein sequence ID" value="JAE20197.1"/>
    <property type="molecule type" value="Transcribed_RNA"/>
</dbReference>
<evidence type="ECO:0000313" key="1">
    <source>
        <dbReference type="EMBL" id="JAE20197.1"/>
    </source>
</evidence>
<dbReference type="AlphaFoldDB" id="A0A0A9G6U2"/>
<protein>
    <submittedName>
        <fullName evidence="1">CesA-2</fullName>
    </submittedName>
</protein>
<accession>A0A0A9G6U2</accession>
<reference evidence="1" key="1">
    <citation type="submission" date="2014-09" db="EMBL/GenBank/DDBJ databases">
        <authorList>
            <person name="Magalhaes I.L.F."/>
            <person name="Oliveira U."/>
            <person name="Santos F.R."/>
            <person name="Vidigal T.H.D.A."/>
            <person name="Brescovit A.D."/>
            <person name="Santos A.J."/>
        </authorList>
    </citation>
    <scope>NUCLEOTIDE SEQUENCE</scope>
    <source>
        <tissue evidence="1">Shoot tissue taken approximately 20 cm above the soil surface</tissue>
    </source>
</reference>
<organism evidence="1">
    <name type="scientific">Arundo donax</name>
    <name type="common">Giant reed</name>
    <name type="synonym">Donax arundinaceus</name>
    <dbReference type="NCBI Taxonomy" id="35708"/>
    <lineage>
        <taxon>Eukaryota</taxon>
        <taxon>Viridiplantae</taxon>
        <taxon>Streptophyta</taxon>
        <taxon>Embryophyta</taxon>
        <taxon>Tracheophyta</taxon>
        <taxon>Spermatophyta</taxon>
        <taxon>Magnoliopsida</taxon>
        <taxon>Liliopsida</taxon>
        <taxon>Poales</taxon>
        <taxon>Poaceae</taxon>
        <taxon>PACMAD clade</taxon>
        <taxon>Arundinoideae</taxon>
        <taxon>Arundineae</taxon>
        <taxon>Arundo</taxon>
    </lineage>
</organism>
<sequence>MMMRVLMIWTMNSTMLKAMTKVHSATCRGKEKMLISLHLLD</sequence>
<reference evidence="1" key="2">
    <citation type="journal article" date="2015" name="Data Brief">
        <title>Shoot transcriptome of the giant reed, Arundo donax.</title>
        <authorList>
            <person name="Barrero R.A."/>
            <person name="Guerrero F.D."/>
            <person name="Moolhuijzen P."/>
            <person name="Goolsby J.A."/>
            <person name="Tidwell J."/>
            <person name="Bellgard S.E."/>
            <person name="Bellgard M.I."/>
        </authorList>
    </citation>
    <scope>NUCLEOTIDE SEQUENCE</scope>
    <source>
        <tissue evidence="1">Shoot tissue taken approximately 20 cm above the soil surface</tissue>
    </source>
</reference>
<name>A0A0A9G6U2_ARUDO</name>